<dbReference type="SUPFAM" id="SSF50022">
    <property type="entry name" value="ISP domain"/>
    <property type="match status" value="1"/>
</dbReference>
<dbReference type="InterPro" id="IPR017941">
    <property type="entry name" value="Rieske_2Fe-2S"/>
</dbReference>
<evidence type="ECO:0000256" key="3">
    <source>
        <dbReference type="ARBA" id="ARBA00023004"/>
    </source>
</evidence>
<dbReference type="PANTHER" id="PTHR40261">
    <property type="match status" value="1"/>
</dbReference>
<proteinExistence type="predicted"/>
<reference evidence="7" key="1">
    <citation type="submission" date="2025-08" db="UniProtKB">
        <authorList>
            <consortium name="RefSeq"/>
        </authorList>
    </citation>
    <scope>IDENTIFICATION</scope>
</reference>
<keyword evidence="6" id="KW-1185">Reference proteome</keyword>
<dbReference type="Pfam" id="PF00355">
    <property type="entry name" value="Rieske"/>
    <property type="match status" value="1"/>
</dbReference>
<evidence type="ECO:0000313" key="7">
    <source>
        <dbReference type="RefSeq" id="WP_084545345.1"/>
    </source>
</evidence>
<evidence type="ECO:0000256" key="1">
    <source>
        <dbReference type="ARBA" id="ARBA00022714"/>
    </source>
</evidence>
<keyword evidence="2" id="KW-0479">Metal-binding</keyword>
<dbReference type="InterPro" id="IPR036922">
    <property type="entry name" value="Rieske_2Fe-2S_sf"/>
</dbReference>
<dbReference type="Gene3D" id="2.102.10.10">
    <property type="entry name" value="Rieske [2Fe-2S] iron-sulphur domain"/>
    <property type="match status" value="1"/>
</dbReference>
<organism evidence="6 7">
    <name type="scientific">Derxia gummosa DSM 723</name>
    <dbReference type="NCBI Taxonomy" id="1121388"/>
    <lineage>
        <taxon>Bacteria</taxon>
        <taxon>Pseudomonadati</taxon>
        <taxon>Pseudomonadota</taxon>
        <taxon>Betaproteobacteria</taxon>
        <taxon>Burkholderiales</taxon>
        <taxon>Alcaligenaceae</taxon>
        <taxon>Derxia</taxon>
    </lineage>
</organism>
<evidence type="ECO:0000313" key="6">
    <source>
        <dbReference type="Proteomes" id="UP000675920"/>
    </source>
</evidence>
<feature type="domain" description="Rieske" evidence="5">
    <location>
        <begin position="6"/>
        <end position="117"/>
    </location>
</feature>
<evidence type="ECO:0000256" key="2">
    <source>
        <dbReference type="ARBA" id="ARBA00022723"/>
    </source>
</evidence>
<dbReference type="Proteomes" id="UP000675920">
    <property type="component" value="Unplaced"/>
</dbReference>
<name>A0A8B6XBU6_9BURK</name>
<keyword evidence="3" id="KW-0408">Iron</keyword>
<evidence type="ECO:0000259" key="5">
    <source>
        <dbReference type="PROSITE" id="PS51296"/>
    </source>
</evidence>
<dbReference type="AlphaFoldDB" id="A0A8B6XBU6"/>
<dbReference type="RefSeq" id="WP_084545345.1">
    <property type="nucleotide sequence ID" value="NZ_KI519499.1"/>
</dbReference>
<dbReference type="OrthoDB" id="9794779at2"/>
<dbReference type="PANTHER" id="PTHR40261:SF1">
    <property type="entry name" value="RIESKE DOMAIN-CONTAINING PROTEIN"/>
    <property type="match status" value="1"/>
</dbReference>
<keyword evidence="1" id="KW-0001">2Fe-2S</keyword>
<keyword evidence="4" id="KW-0411">Iron-sulfur</keyword>
<dbReference type="GO" id="GO:0046872">
    <property type="term" value="F:metal ion binding"/>
    <property type="evidence" value="ECO:0007669"/>
    <property type="project" value="UniProtKB-KW"/>
</dbReference>
<accession>A0A8B6XBU6</accession>
<protein>
    <submittedName>
        <fullName evidence="7">Rieske (2Fe-2S) protein</fullName>
    </submittedName>
</protein>
<sequence length="134" mass="14739">MNTPDWIPIAPEGELTERGAGIRFDMSLRMPRGPEAVTGFVVRHRGVVHGWVNQCRHVAVELDWVPGQFFDSAGDYLLCSVHGAAYAPDTGICVSGPCVRDRLLPVPIEIREGVIGWISRGNLLPPITTTNRHD</sequence>
<evidence type="ECO:0000256" key="4">
    <source>
        <dbReference type="ARBA" id="ARBA00023014"/>
    </source>
</evidence>
<dbReference type="GO" id="GO:0051537">
    <property type="term" value="F:2 iron, 2 sulfur cluster binding"/>
    <property type="evidence" value="ECO:0007669"/>
    <property type="project" value="UniProtKB-KW"/>
</dbReference>
<dbReference type="PROSITE" id="PS51296">
    <property type="entry name" value="RIESKE"/>
    <property type="match status" value="1"/>
</dbReference>